<accession>A0A1I0AXF8</accession>
<dbReference type="RefSeq" id="WP_074648185.1">
    <property type="nucleotide sequence ID" value="NZ_FOIL01000003.1"/>
</dbReference>
<keyword evidence="2" id="KW-1185">Reference proteome</keyword>
<sequence length="132" mass="15290">MYLSMLNSEKKHLFLNLEIYLSKVDSDFSDAEKLIIDAHCMEMHIDNNNYDVDMTQSEVFDGLKKLTLQERKIVFLELVGTIMADNVYHEGEKRLVKKLAEILGMTDADIDLAFSIIADMKNVYERCADYIK</sequence>
<dbReference type="EMBL" id="FOIL01000003">
    <property type="protein sequence ID" value="SES99080.1"/>
    <property type="molecule type" value="Genomic_DNA"/>
</dbReference>
<gene>
    <name evidence="1" type="ORF">SAMN04487771_100312</name>
</gene>
<reference evidence="1 2" key="1">
    <citation type="submission" date="2016-10" db="EMBL/GenBank/DDBJ databases">
        <authorList>
            <person name="de Groot N.N."/>
        </authorList>
    </citation>
    <scope>NUCLEOTIDE SEQUENCE [LARGE SCALE GENOMIC DNA]</scope>
    <source>
        <strain evidence="1 2">KH1P1</strain>
    </source>
</reference>
<organism evidence="1 2">
    <name type="scientific">[Clostridium] aminophilum</name>
    <dbReference type="NCBI Taxonomy" id="1526"/>
    <lineage>
        <taxon>Bacteria</taxon>
        <taxon>Bacillati</taxon>
        <taxon>Bacillota</taxon>
        <taxon>Clostridia</taxon>
        <taxon>Lachnospirales</taxon>
        <taxon>Lachnospiraceae</taxon>
    </lineage>
</organism>
<dbReference type="InterPro" id="IPR029024">
    <property type="entry name" value="TerB-like"/>
</dbReference>
<name>A0A1I0AXF8_9FIRM</name>
<evidence type="ECO:0008006" key="3">
    <source>
        <dbReference type="Google" id="ProtNLM"/>
    </source>
</evidence>
<proteinExistence type="predicted"/>
<dbReference type="AlphaFoldDB" id="A0A1I0AXF8"/>
<evidence type="ECO:0000313" key="2">
    <source>
        <dbReference type="Proteomes" id="UP000199820"/>
    </source>
</evidence>
<dbReference type="OrthoDB" id="2003510at2"/>
<dbReference type="Proteomes" id="UP000199820">
    <property type="component" value="Unassembled WGS sequence"/>
</dbReference>
<dbReference type="Gene3D" id="1.10.3680.10">
    <property type="entry name" value="TerB-like"/>
    <property type="match status" value="1"/>
</dbReference>
<evidence type="ECO:0000313" key="1">
    <source>
        <dbReference type="EMBL" id="SES99080.1"/>
    </source>
</evidence>
<dbReference type="SUPFAM" id="SSF158682">
    <property type="entry name" value="TerB-like"/>
    <property type="match status" value="1"/>
</dbReference>
<protein>
    <recommendedName>
        <fullName evidence="3">Tellurite resistance protein TerB</fullName>
    </recommendedName>
</protein>